<feature type="transmembrane region" description="Helical" evidence="5">
    <location>
        <begin position="241"/>
        <end position="262"/>
    </location>
</feature>
<keyword evidence="8" id="KW-1185">Reference proteome</keyword>
<keyword evidence="5" id="KW-1003">Cell membrane</keyword>
<protein>
    <recommendedName>
        <fullName evidence="5">Sec-independent protein translocase protein TatC</fullName>
    </recommendedName>
</protein>
<reference evidence="6 8" key="1">
    <citation type="submission" date="2016-02" db="EMBL/GenBank/DDBJ databases">
        <authorList>
            <person name="Holder M.E."/>
            <person name="Ajami N.J."/>
            <person name="Petrosino J.F."/>
        </authorList>
    </citation>
    <scope>NUCLEOTIDE SEQUENCE [LARGE SCALE GENOMIC DNA]</scope>
    <source>
        <strain evidence="6 8">CCUG 32990</strain>
    </source>
</reference>
<evidence type="ECO:0000313" key="9">
    <source>
        <dbReference type="Proteomes" id="UP000215539"/>
    </source>
</evidence>
<evidence type="ECO:0000256" key="5">
    <source>
        <dbReference type="HAMAP-Rule" id="MF_00902"/>
    </source>
</evidence>
<dbReference type="GO" id="GO:0043953">
    <property type="term" value="P:protein transport by the Tat complex"/>
    <property type="evidence" value="ECO:0007669"/>
    <property type="project" value="UniProtKB-UniRule"/>
</dbReference>
<sequence>MSTEQKDEMSFLDHLEELRWHLIRSALAVLIVSVVAFVCKRFIFAILFAPKEGSFVTYRFFCRMGHFFGFESDFCTEHLPFIIQSRTMAGQFSAHIWTSIWAGVIVAFPYILYEVWRFIAPALYENERRLARGFILVASALFFVGVLFGYYLITPLSINFLGTYSVSPEVTNNIDIDSYFSVVRSSVISSGIVFELPIIIYFLTKLGVVTPAFLRKYRRHALIVVLIIAAIITPPDVASQIIVSIPIMLLYEASILISAYIARKESREQTVESKA</sequence>
<dbReference type="InterPro" id="IPR002033">
    <property type="entry name" value="TatC"/>
</dbReference>
<evidence type="ECO:0000313" key="6">
    <source>
        <dbReference type="EMBL" id="AMD85129.1"/>
    </source>
</evidence>
<keyword evidence="5" id="KW-0813">Transport</keyword>
<dbReference type="PANTHER" id="PTHR30371:SF0">
    <property type="entry name" value="SEC-INDEPENDENT PROTEIN TRANSLOCASE PROTEIN TATC, CHLOROPLASTIC-RELATED"/>
    <property type="match status" value="1"/>
</dbReference>
<comment type="subunit">
    <text evidence="5">Forms a complex with TatA.</text>
</comment>
<evidence type="ECO:0000256" key="2">
    <source>
        <dbReference type="ARBA" id="ARBA00022692"/>
    </source>
</evidence>
<dbReference type="GO" id="GO:0009977">
    <property type="term" value="F:proton motive force dependent protein transmembrane transporter activity"/>
    <property type="evidence" value="ECO:0007669"/>
    <property type="project" value="TreeGrafter"/>
</dbReference>
<proteinExistence type="inferred from homology"/>
<accession>A0AAX2GZH4</accession>
<feature type="transmembrane region" description="Helical" evidence="5">
    <location>
        <begin position="220"/>
        <end position="235"/>
    </location>
</feature>
<organism evidence="7 9">
    <name type="scientific">Capnocytophaga haemolytica</name>
    <dbReference type="NCBI Taxonomy" id="45243"/>
    <lineage>
        <taxon>Bacteria</taxon>
        <taxon>Pseudomonadati</taxon>
        <taxon>Bacteroidota</taxon>
        <taxon>Flavobacteriia</taxon>
        <taxon>Flavobacteriales</taxon>
        <taxon>Flavobacteriaceae</taxon>
        <taxon>Capnocytophaga</taxon>
    </lineage>
</organism>
<dbReference type="KEGG" id="chg:AXF12_06110"/>
<evidence type="ECO:0000256" key="3">
    <source>
        <dbReference type="ARBA" id="ARBA00022989"/>
    </source>
</evidence>
<name>A0AAX2GZH4_9FLAO</name>
<reference evidence="7 9" key="2">
    <citation type="submission" date="2017-06" db="EMBL/GenBank/DDBJ databases">
        <authorList>
            <consortium name="Pathogen Informatics"/>
        </authorList>
    </citation>
    <scope>NUCLEOTIDE SEQUENCE [LARGE SCALE GENOMIC DNA]</scope>
    <source>
        <strain evidence="7 9">NCTC12947</strain>
    </source>
</reference>
<evidence type="ECO:0000256" key="4">
    <source>
        <dbReference type="ARBA" id="ARBA00023136"/>
    </source>
</evidence>
<feature type="transmembrane region" description="Helical" evidence="5">
    <location>
        <begin position="187"/>
        <end position="208"/>
    </location>
</feature>
<evidence type="ECO:0000256" key="1">
    <source>
        <dbReference type="ARBA" id="ARBA00004141"/>
    </source>
</evidence>
<keyword evidence="2 5" id="KW-0812">Transmembrane</keyword>
<dbReference type="EMBL" id="CP014227">
    <property type="protein sequence ID" value="AMD85129.1"/>
    <property type="molecule type" value="Genomic_DNA"/>
</dbReference>
<keyword evidence="5" id="KW-0653">Protein transport</keyword>
<dbReference type="Proteomes" id="UP000065822">
    <property type="component" value="Chromosome"/>
</dbReference>
<comment type="function">
    <text evidence="5">Part of the twin-arginine translocation (Tat) system that transports large folded proteins containing a characteristic twin-arginine motif in their signal peptide across membranes.</text>
</comment>
<dbReference type="GO" id="GO:0065002">
    <property type="term" value="P:intracellular protein transmembrane transport"/>
    <property type="evidence" value="ECO:0007669"/>
    <property type="project" value="TreeGrafter"/>
</dbReference>
<evidence type="ECO:0000313" key="8">
    <source>
        <dbReference type="Proteomes" id="UP000065822"/>
    </source>
</evidence>
<dbReference type="NCBIfam" id="TIGR00945">
    <property type="entry name" value="tatC"/>
    <property type="match status" value="1"/>
</dbReference>
<feature type="transmembrane region" description="Helical" evidence="5">
    <location>
        <begin position="94"/>
        <end position="113"/>
    </location>
</feature>
<dbReference type="Pfam" id="PF00902">
    <property type="entry name" value="TatC"/>
    <property type="match status" value="1"/>
</dbReference>
<comment type="subcellular location">
    <subcellularLocation>
        <location evidence="5">Cell membrane</location>
        <topology evidence="5">Multi-pass membrane protein</topology>
    </subcellularLocation>
    <subcellularLocation>
        <location evidence="1">Membrane</location>
        <topology evidence="1">Multi-pass membrane protein</topology>
    </subcellularLocation>
</comment>
<keyword evidence="3 5" id="KW-1133">Transmembrane helix</keyword>
<gene>
    <name evidence="7" type="primary">tatC2</name>
    <name evidence="5" type="synonym">tatC</name>
    <name evidence="6" type="ORF">AXF12_06110</name>
    <name evidence="7" type="ORF">SAMEA44541418_00492</name>
</gene>
<dbReference type="HAMAP" id="MF_00902">
    <property type="entry name" value="TatC"/>
    <property type="match status" value="1"/>
</dbReference>
<keyword evidence="5" id="KW-0811">Translocation</keyword>
<dbReference type="Proteomes" id="UP000215539">
    <property type="component" value="Chromosome 1"/>
</dbReference>
<dbReference type="GO" id="GO:0033281">
    <property type="term" value="C:TAT protein transport complex"/>
    <property type="evidence" value="ECO:0007669"/>
    <property type="project" value="UniProtKB-UniRule"/>
</dbReference>
<dbReference type="AlphaFoldDB" id="A0AAX2GZH4"/>
<comment type="similarity">
    <text evidence="5">Belongs to the TatC family.</text>
</comment>
<feature type="transmembrane region" description="Helical" evidence="5">
    <location>
        <begin position="21"/>
        <end position="49"/>
    </location>
</feature>
<keyword evidence="4 5" id="KW-0472">Membrane</keyword>
<dbReference type="PANTHER" id="PTHR30371">
    <property type="entry name" value="SEC-INDEPENDENT PROTEIN TRANSLOCASE PROTEIN TATC"/>
    <property type="match status" value="1"/>
</dbReference>
<dbReference type="EMBL" id="LT906449">
    <property type="protein sequence ID" value="SNV04782.1"/>
    <property type="molecule type" value="Genomic_DNA"/>
</dbReference>
<evidence type="ECO:0000313" key="7">
    <source>
        <dbReference type="EMBL" id="SNV04782.1"/>
    </source>
</evidence>
<dbReference type="PRINTS" id="PR01840">
    <property type="entry name" value="TATCFAMILY"/>
</dbReference>
<feature type="transmembrane region" description="Helical" evidence="5">
    <location>
        <begin position="134"/>
        <end position="153"/>
    </location>
</feature>